<keyword evidence="3" id="KW-1185">Reference proteome</keyword>
<dbReference type="OrthoDB" id="10350123at2759"/>
<sequence>MHKLIVILLLAIVAMAAFVASQEDVYDEALMTDLFEEYKRKSRTKACIKYGGNCKVDSIYRNNCCRGYSCRGPAGVRCFNKECVCQKHDKLAFLFS</sequence>
<evidence type="ECO:0000256" key="1">
    <source>
        <dbReference type="SAM" id="SignalP"/>
    </source>
</evidence>
<reference evidence="2 3" key="1">
    <citation type="journal article" date="2017" name="PLoS Biol.">
        <title>The sea cucumber genome provides insights into morphological evolution and visceral regeneration.</title>
        <authorList>
            <person name="Zhang X."/>
            <person name="Sun L."/>
            <person name="Yuan J."/>
            <person name="Sun Y."/>
            <person name="Gao Y."/>
            <person name="Zhang L."/>
            <person name="Li S."/>
            <person name="Dai H."/>
            <person name="Hamel J.F."/>
            <person name="Liu C."/>
            <person name="Yu Y."/>
            <person name="Liu S."/>
            <person name="Lin W."/>
            <person name="Guo K."/>
            <person name="Jin S."/>
            <person name="Xu P."/>
            <person name="Storey K.B."/>
            <person name="Huan P."/>
            <person name="Zhang T."/>
            <person name="Zhou Y."/>
            <person name="Zhang J."/>
            <person name="Lin C."/>
            <person name="Li X."/>
            <person name="Xing L."/>
            <person name="Huo D."/>
            <person name="Sun M."/>
            <person name="Wang L."/>
            <person name="Mercier A."/>
            <person name="Li F."/>
            <person name="Yang H."/>
            <person name="Xiang J."/>
        </authorList>
    </citation>
    <scope>NUCLEOTIDE SEQUENCE [LARGE SCALE GENOMIC DNA]</scope>
    <source>
        <strain evidence="2">Shaxun</strain>
        <tissue evidence="2">Muscle</tissue>
    </source>
</reference>
<dbReference type="AlphaFoldDB" id="A0A2G8L9S2"/>
<organism evidence="2 3">
    <name type="scientific">Stichopus japonicus</name>
    <name type="common">Sea cucumber</name>
    <dbReference type="NCBI Taxonomy" id="307972"/>
    <lineage>
        <taxon>Eukaryota</taxon>
        <taxon>Metazoa</taxon>
        <taxon>Echinodermata</taxon>
        <taxon>Eleutherozoa</taxon>
        <taxon>Echinozoa</taxon>
        <taxon>Holothuroidea</taxon>
        <taxon>Aspidochirotacea</taxon>
        <taxon>Aspidochirotida</taxon>
        <taxon>Stichopodidae</taxon>
        <taxon>Apostichopus</taxon>
    </lineage>
</organism>
<dbReference type="EMBL" id="MRZV01000158">
    <property type="protein sequence ID" value="PIK56984.1"/>
    <property type="molecule type" value="Genomic_DNA"/>
</dbReference>
<gene>
    <name evidence="2" type="ORF">BSL78_06125</name>
</gene>
<proteinExistence type="predicted"/>
<protein>
    <submittedName>
        <fullName evidence="2">Uncharacterized protein</fullName>
    </submittedName>
</protein>
<feature type="chain" id="PRO_5013641118" evidence="1">
    <location>
        <begin position="17"/>
        <end position="96"/>
    </location>
</feature>
<evidence type="ECO:0000313" key="3">
    <source>
        <dbReference type="Proteomes" id="UP000230750"/>
    </source>
</evidence>
<feature type="signal peptide" evidence="1">
    <location>
        <begin position="1"/>
        <end position="16"/>
    </location>
</feature>
<dbReference type="Proteomes" id="UP000230750">
    <property type="component" value="Unassembled WGS sequence"/>
</dbReference>
<name>A0A2G8L9S2_STIJA</name>
<accession>A0A2G8L9S2</accession>
<evidence type="ECO:0000313" key="2">
    <source>
        <dbReference type="EMBL" id="PIK56984.1"/>
    </source>
</evidence>
<comment type="caution">
    <text evidence="2">The sequence shown here is derived from an EMBL/GenBank/DDBJ whole genome shotgun (WGS) entry which is preliminary data.</text>
</comment>
<keyword evidence="1" id="KW-0732">Signal</keyword>